<protein>
    <recommendedName>
        <fullName evidence="2">arginine--tRNA ligase</fullName>
        <ecNumber evidence="2">6.1.1.19</ecNumber>
    </recommendedName>
    <alternativeName>
        <fullName evidence="8">Arginyl-tRNA synthetase</fullName>
    </alternativeName>
</protein>
<evidence type="ECO:0000313" key="14">
    <source>
        <dbReference type="Proteomes" id="UP000001396"/>
    </source>
</evidence>
<dbReference type="InterPro" id="IPR008909">
    <property type="entry name" value="DALR_anticod-bd"/>
</dbReference>
<dbReference type="AlphaFoldDB" id="D3B8P9"/>
<dbReference type="InParanoid" id="D3B8P9"/>
<evidence type="ECO:0000256" key="9">
    <source>
        <dbReference type="ARBA" id="ARBA00049339"/>
    </source>
</evidence>
<keyword evidence="5 10" id="KW-0067">ATP-binding</keyword>
<evidence type="ECO:0000256" key="10">
    <source>
        <dbReference type="RuleBase" id="RU363038"/>
    </source>
</evidence>
<dbReference type="InterPro" id="IPR001412">
    <property type="entry name" value="aa-tRNA-synth_I_CS"/>
</dbReference>
<dbReference type="InterPro" id="IPR014729">
    <property type="entry name" value="Rossmann-like_a/b/a_fold"/>
</dbReference>
<dbReference type="GO" id="GO:0004814">
    <property type="term" value="F:arginine-tRNA ligase activity"/>
    <property type="evidence" value="ECO:0007669"/>
    <property type="project" value="UniProtKB-EC"/>
</dbReference>
<evidence type="ECO:0000256" key="1">
    <source>
        <dbReference type="ARBA" id="ARBA00005594"/>
    </source>
</evidence>
<keyword evidence="4 10" id="KW-0547">Nucleotide-binding</keyword>
<dbReference type="Proteomes" id="UP000001396">
    <property type="component" value="Unassembled WGS sequence"/>
</dbReference>
<proteinExistence type="inferred from homology"/>
<name>D3B8P9_HETP5</name>
<keyword evidence="14" id="KW-1185">Reference proteome</keyword>
<dbReference type="FunCoup" id="D3B8P9">
    <property type="interactions" value="570"/>
</dbReference>
<gene>
    <name evidence="13" type="primary">argS2</name>
    <name evidence="13" type="ORF">PPL_04842</name>
</gene>
<keyword evidence="6 10" id="KW-0648">Protein biosynthesis</keyword>
<evidence type="ECO:0000256" key="5">
    <source>
        <dbReference type="ARBA" id="ARBA00022840"/>
    </source>
</evidence>
<dbReference type="Gene3D" id="1.10.730.10">
    <property type="entry name" value="Isoleucyl-tRNA Synthetase, Domain 1"/>
    <property type="match status" value="1"/>
</dbReference>
<dbReference type="GO" id="GO:0005524">
    <property type="term" value="F:ATP binding"/>
    <property type="evidence" value="ECO:0007669"/>
    <property type="project" value="UniProtKB-KW"/>
</dbReference>
<sequence>MLSIGLSRQSSHIYNNINRLVLPNKVINHVRIIDRAFSSSNNSVVGNNVNKQNTRYNVTKQWFDIDAHSTYHQLRYHVNKILEPLTTSISNNNNNSNEITNNNNTSGYQPLFTGVTVPKIKADYSISNTFQLSRQLGGDNKKIVEQMRQLIQKDIDENRDGMSLIKDVSVEKNFVNVSLSQDYLEQSLAVWLKGEAPLYELTKQHKQSLQLPLEPKEVLVDFASPNMSKELHVGHLRSLALGESVCRILEYRNHRVERVSHAGDFGTPMGMVISYALENKAEFLRHIWDKQSGLSSMPFIPTPKQLSTIYSDAKKLTKTDSEFSKRAHLAAAELQKGPPTTTSGDNNNGGSDPDIYRAWLDLMDINVKERGESWYREMLEPAIEELRSLNMVSESEGAVCVFLEDQKTPVIIKKSDGAYLYATTDIAAIKNRLVTNKKQWVIIITDDSQKQHFQQVFTIAQLAGWYRPDTEHRVDHLSFGVVRGENGLKLSSREGDPLALEELLQEAIQRAKDATITSRSLTRAEKLDQTHTAQQLDGADRVEDRFELDQYNTWEHYRKIGLGAIKYFDLSQRSNSYTFSFDRMLSFKGNTSIYILYCYTRISTLMKRAQFDINAIDLNTFKFKEFSEKERKLVLMISKFPDVIRATESTLRPAVLCDYLWDISDCFHHFYESERVIGSDTMVQKLLIAHVIQNIINTGFHLLGLETVDRL</sequence>
<dbReference type="SUPFAM" id="SSF47323">
    <property type="entry name" value="Anticodon-binding domain of a subclass of class I aminoacyl-tRNA synthetases"/>
    <property type="match status" value="1"/>
</dbReference>
<dbReference type="InterPro" id="IPR035684">
    <property type="entry name" value="ArgRS_core"/>
</dbReference>
<reference evidence="13 14" key="1">
    <citation type="journal article" date="2011" name="Genome Res.">
        <title>Phylogeny-wide analysis of social amoeba genomes highlights ancient origins for complex intercellular communication.</title>
        <authorList>
            <person name="Heidel A.J."/>
            <person name="Lawal H.M."/>
            <person name="Felder M."/>
            <person name="Schilde C."/>
            <person name="Helps N.R."/>
            <person name="Tunggal B."/>
            <person name="Rivero F."/>
            <person name="John U."/>
            <person name="Schleicher M."/>
            <person name="Eichinger L."/>
            <person name="Platzer M."/>
            <person name="Noegel A.A."/>
            <person name="Schaap P."/>
            <person name="Gloeckner G."/>
        </authorList>
    </citation>
    <scope>NUCLEOTIDE SEQUENCE [LARGE SCALE GENOMIC DNA]</scope>
    <source>
        <strain evidence="14">ATCC 26659 / Pp 5 / PN500</strain>
    </source>
</reference>
<feature type="domain" description="DALR anticodon binding" evidence="12">
    <location>
        <begin position="595"/>
        <end position="711"/>
    </location>
</feature>
<dbReference type="OMA" id="HHIGDWG"/>
<dbReference type="EMBL" id="ADBJ01000020">
    <property type="protein sequence ID" value="EFA82417.1"/>
    <property type="molecule type" value="Genomic_DNA"/>
</dbReference>
<organism evidence="13 14">
    <name type="scientific">Heterostelium pallidum (strain ATCC 26659 / Pp 5 / PN500)</name>
    <name type="common">Cellular slime mold</name>
    <name type="synonym">Polysphondylium pallidum</name>
    <dbReference type="NCBI Taxonomy" id="670386"/>
    <lineage>
        <taxon>Eukaryota</taxon>
        <taxon>Amoebozoa</taxon>
        <taxon>Evosea</taxon>
        <taxon>Eumycetozoa</taxon>
        <taxon>Dictyostelia</taxon>
        <taxon>Acytosteliales</taxon>
        <taxon>Acytosteliaceae</taxon>
        <taxon>Heterostelium</taxon>
    </lineage>
</organism>
<dbReference type="FunFam" id="1.10.730.10:FF:000006">
    <property type="entry name" value="Arginyl-tRNA synthetase 2, mitochondrial"/>
    <property type="match status" value="1"/>
</dbReference>
<dbReference type="InterPro" id="IPR001278">
    <property type="entry name" value="Arg-tRNA-ligase"/>
</dbReference>
<dbReference type="RefSeq" id="XP_020434534.1">
    <property type="nucleotide sequence ID" value="XM_020575739.1"/>
</dbReference>
<dbReference type="Gene3D" id="3.40.50.620">
    <property type="entry name" value="HUPs"/>
    <property type="match status" value="1"/>
</dbReference>
<dbReference type="GO" id="GO:0006420">
    <property type="term" value="P:arginyl-tRNA aminoacylation"/>
    <property type="evidence" value="ECO:0007669"/>
    <property type="project" value="InterPro"/>
</dbReference>
<evidence type="ECO:0000259" key="12">
    <source>
        <dbReference type="SMART" id="SM00836"/>
    </source>
</evidence>
<dbReference type="PANTHER" id="PTHR11956:SF5">
    <property type="entry name" value="ARGININE--TRNA LIGASE, CYTOPLASMIC"/>
    <property type="match status" value="1"/>
</dbReference>
<comment type="similarity">
    <text evidence="1 10">Belongs to the class-I aminoacyl-tRNA synthetase family.</text>
</comment>
<evidence type="ECO:0000256" key="4">
    <source>
        <dbReference type="ARBA" id="ARBA00022741"/>
    </source>
</evidence>
<feature type="region of interest" description="Disordered" evidence="11">
    <location>
        <begin position="331"/>
        <end position="350"/>
    </location>
</feature>
<keyword evidence="7 10" id="KW-0030">Aminoacyl-tRNA synthetase</keyword>
<dbReference type="STRING" id="670386.D3B8P9"/>
<dbReference type="PANTHER" id="PTHR11956">
    <property type="entry name" value="ARGINYL-TRNA SYNTHETASE"/>
    <property type="match status" value="1"/>
</dbReference>
<dbReference type="InterPro" id="IPR036695">
    <property type="entry name" value="Arg-tRNA-synth_N_sf"/>
</dbReference>
<evidence type="ECO:0000256" key="3">
    <source>
        <dbReference type="ARBA" id="ARBA00022598"/>
    </source>
</evidence>
<accession>D3B8P9</accession>
<keyword evidence="3 10" id="KW-0436">Ligase</keyword>
<evidence type="ECO:0000256" key="7">
    <source>
        <dbReference type="ARBA" id="ARBA00023146"/>
    </source>
</evidence>
<dbReference type="SMART" id="SM00836">
    <property type="entry name" value="DALR_1"/>
    <property type="match status" value="1"/>
</dbReference>
<comment type="catalytic activity">
    <reaction evidence="9">
        <text>tRNA(Arg) + L-arginine + ATP = L-arginyl-tRNA(Arg) + AMP + diphosphate</text>
        <dbReference type="Rhea" id="RHEA:20301"/>
        <dbReference type="Rhea" id="RHEA-COMP:9658"/>
        <dbReference type="Rhea" id="RHEA-COMP:9673"/>
        <dbReference type="ChEBI" id="CHEBI:30616"/>
        <dbReference type="ChEBI" id="CHEBI:32682"/>
        <dbReference type="ChEBI" id="CHEBI:33019"/>
        <dbReference type="ChEBI" id="CHEBI:78442"/>
        <dbReference type="ChEBI" id="CHEBI:78513"/>
        <dbReference type="ChEBI" id="CHEBI:456215"/>
        <dbReference type="EC" id="6.1.1.19"/>
    </reaction>
</comment>
<feature type="compositionally biased region" description="Polar residues" evidence="11">
    <location>
        <begin position="338"/>
        <end position="350"/>
    </location>
</feature>
<dbReference type="Pfam" id="PF00750">
    <property type="entry name" value="tRNA-synt_1d"/>
    <property type="match status" value="1"/>
</dbReference>
<dbReference type="Gene3D" id="3.30.1360.70">
    <property type="entry name" value="Arginyl tRNA synthetase N-terminal domain"/>
    <property type="match status" value="1"/>
</dbReference>
<dbReference type="EC" id="6.1.1.19" evidence="2"/>
<comment type="caution">
    <text evidence="13">The sequence shown here is derived from an EMBL/GenBank/DDBJ whole genome shotgun (WGS) entry which is preliminary data.</text>
</comment>
<evidence type="ECO:0000256" key="11">
    <source>
        <dbReference type="SAM" id="MobiDB-lite"/>
    </source>
</evidence>
<dbReference type="PRINTS" id="PR01038">
    <property type="entry name" value="TRNASYNTHARG"/>
</dbReference>
<dbReference type="InterPro" id="IPR009080">
    <property type="entry name" value="tRNAsynth_Ia_anticodon-bd"/>
</dbReference>
<dbReference type="PROSITE" id="PS00178">
    <property type="entry name" value="AA_TRNA_LIGASE_I"/>
    <property type="match status" value="1"/>
</dbReference>
<dbReference type="GO" id="GO:0005737">
    <property type="term" value="C:cytoplasm"/>
    <property type="evidence" value="ECO:0007669"/>
    <property type="project" value="InterPro"/>
</dbReference>
<evidence type="ECO:0000256" key="8">
    <source>
        <dbReference type="ARBA" id="ARBA00033033"/>
    </source>
</evidence>
<dbReference type="Pfam" id="PF05746">
    <property type="entry name" value="DALR_1"/>
    <property type="match status" value="1"/>
</dbReference>
<evidence type="ECO:0000313" key="13">
    <source>
        <dbReference type="EMBL" id="EFA82417.1"/>
    </source>
</evidence>
<evidence type="ECO:0000256" key="6">
    <source>
        <dbReference type="ARBA" id="ARBA00022917"/>
    </source>
</evidence>
<dbReference type="SUPFAM" id="SSF52374">
    <property type="entry name" value="Nucleotidylyl transferase"/>
    <property type="match status" value="1"/>
</dbReference>
<dbReference type="GeneID" id="31360329"/>
<evidence type="ECO:0000256" key="2">
    <source>
        <dbReference type="ARBA" id="ARBA00012837"/>
    </source>
</evidence>